<sequence length="47" mass="5061">VEMSLTPNSKIVSEPPPRSAEPPAIRFLIGSSAIYIRAPSLIVLDAR</sequence>
<evidence type="ECO:0000313" key="3">
    <source>
        <dbReference type="Proteomes" id="UP000265520"/>
    </source>
</evidence>
<evidence type="ECO:0000256" key="1">
    <source>
        <dbReference type="SAM" id="MobiDB-lite"/>
    </source>
</evidence>
<organism evidence="2 3">
    <name type="scientific">Trifolium medium</name>
    <dbReference type="NCBI Taxonomy" id="97028"/>
    <lineage>
        <taxon>Eukaryota</taxon>
        <taxon>Viridiplantae</taxon>
        <taxon>Streptophyta</taxon>
        <taxon>Embryophyta</taxon>
        <taxon>Tracheophyta</taxon>
        <taxon>Spermatophyta</taxon>
        <taxon>Magnoliopsida</taxon>
        <taxon>eudicotyledons</taxon>
        <taxon>Gunneridae</taxon>
        <taxon>Pentapetalae</taxon>
        <taxon>rosids</taxon>
        <taxon>fabids</taxon>
        <taxon>Fabales</taxon>
        <taxon>Fabaceae</taxon>
        <taxon>Papilionoideae</taxon>
        <taxon>50 kb inversion clade</taxon>
        <taxon>NPAAA clade</taxon>
        <taxon>Hologalegina</taxon>
        <taxon>IRL clade</taxon>
        <taxon>Trifolieae</taxon>
        <taxon>Trifolium</taxon>
    </lineage>
</organism>
<feature type="non-terminal residue" evidence="2">
    <location>
        <position position="1"/>
    </location>
</feature>
<accession>A0A392P9U7</accession>
<feature type="compositionally biased region" description="Polar residues" evidence="1">
    <location>
        <begin position="1"/>
        <end position="11"/>
    </location>
</feature>
<dbReference type="Proteomes" id="UP000265520">
    <property type="component" value="Unassembled WGS sequence"/>
</dbReference>
<keyword evidence="3" id="KW-1185">Reference proteome</keyword>
<feature type="region of interest" description="Disordered" evidence="1">
    <location>
        <begin position="1"/>
        <end position="22"/>
    </location>
</feature>
<reference evidence="2 3" key="1">
    <citation type="journal article" date="2018" name="Front. Plant Sci.">
        <title>Red Clover (Trifolium pratense) and Zigzag Clover (T. medium) - A Picture of Genomic Similarities and Differences.</title>
        <authorList>
            <person name="Dluhosova J."/>
            <person name="Istvanek J."/>
            <person name="Nedelnik J."/>
            <person name="Repkova J."/>
        </authorList>
    </citation>
    <scope>NUCLEOTIDE SEQUENCE [LARGE SCALE GENOMIC DNA]</scope>
    <source>
        <strain evidence="3">cv. 10/8</strain>
        <tissue evidence="2">Leaf</tissue>
    </source>
</reference>
<name>A0A392P9U7_9FABA</name>
<comment type="caution">
    <text evidence="2">The sequence shown here is derived from an EMBL/GenBank/DDBJ whole genome shotgun (WGS) entry which is preliminary data.</text>
</comment>
<proteinExistence type="predicted"/>
<evidence type="ECO:0000313" key="2">
    <source>
        <dbReference type="EMBL" id="MCI08901.1"/>
    </source>
</evidence>
<dbReference type="AlphaFoldDB" id="A0A392P9U7"/>
<dbReference type="EMBL" id="LXQA010070744">
    <property type="protein sequence ID" value="MCI08901.1"/>
    <property type="molecule type" value="Genomic_DNA"/>
</dbReference>
<protein>
    <submittedName>
        <fullName evidence="2">Uncharacterized protein</fullName>
    </submittedName>
</protein>